<dbReference type="InterPro" id="IPR011075">
    <property type="entry name" value="TetR_C"/>
</dbReference>
<dbReference type="Proteomes" id="UP000239494">
    <property type="component" value="Unassembled WGS sequence"/>
</dbReference>
<evidence type="ECO:0000256" key="2">
    <source>
        <dbReference type="ARBA" id="ARBA00023125"/>
    </source>
</evidence>
<name>A0A2T0SU13_9PSEU</name>
<evidence type="ECO:0000313" key="6">
    <source>
        <dbReference type="EMBL" id="PRY36906.1"/>
    </source>
</evidence>
<gene>
    <name evidence="6" type="ORF">CLV43_111278</name>
</gene>
<dbReference type="SUPFAM" id="SSF48498">
    <property type="entry name" value="Tetracyclin repressor-like, C-terminal domain"/>
    <property type="match status" value="1"/>
</dbReference>
<protein>
    <submittedName>
        <fullName evidence="6">TetR family transcriptional regulator</fullName>
    </submittedName>
</protein>
<evidence type="ECO:0000259" key="5">
    <source>
        <dbReference type="PROSITE" id="PS50977"/>
    </source>
</evidence>
<dbReference type="PANTHER" id="PTHR47506">
    <property type="entry name" value="TRANSCRIPTIONAL REGULATORY PROTEIN"/>
    <property type="match status" value="1"/>
</dbReference>
<dbReference type="PROSITE" id="PS50977">
    <property type="entry name" value="HTH_TETR_2"/>
    <property type="match status" value="1"/>
</dbReference>
<evidence type="ECO:0000313" key="7">
    <source>
        <dbReference type="Proteomes" id="UP000239494"/>
    </source>
</evidence>
<dbReference type="AlphaFoldDB" id="A0A2T0SU13"/>
<keyword evidence="2 4" id="KW-0238">DNA-binding</keyword>
<accession>A0A2T0SU13</accession>
<dbReference type="Gene3D" id="1.10.357.10">
    <property type="entry name" value="Tetracycline Repressor, domain 2"/>
    <property type="match status" value="1"/>
</dbReference>
<keyword evidence="7" id="KW-1185">Reference proteome</keyword>
<evidence type="ECO:0000256" key="4">
    <source>
        <dbReference type="PROSITE-ProRule" id="PRU00335"/>
    </source>
</evidence>
<keyword evidence="1" id="KW-0805">Transcription regulation</keyword>
<dbReference type="Pfam" id="PF16925">
    <property type="entry name" value="TetR_C_13"/>
    <property type="match status" value="1"/>
</dbReference>
<sequence length="229" mass="25056">MKTFATTTNGIERGSAAAGLTANTYERIVSGMARASLKDQLIESGVETLHRGGYHHVGVRAIVADAKVPQGSFTNHFASKEAFGLEVVSRYFESILEVVDRTLLDESRPPLDRLRAYFGTISGLLAERDWRHGCLIGNMSLEATEQSEAIRERLDAIFAEWTAPFAVAIRAGQASGDIRADLDPDETAEFLLAAWQGAMLRMKVERAPRALEAFTRLVFTTVLVAPAES</sequence>
<dbReference type="SUPFAM" id="SSF46689">
    <property type="entry name" value="Homeodomain-like"/>
    <property type="match status" value="1"/>
</dbReference>
<evidence type="ECO:0000256" key="1">
    <source>
        <dbReference type="ARBA" id="ARBA00023015"/>
    </source>
</evidence>
<proteinExistence type="predicted"/>
<reference evidence="6 7" key="1">
    <citation type="submission" date="2018-03" db="EMBL/GenBank/DDBJ databases">
        <title>Genomic Encyclopedia of Archaeal and Bacterial Type Strains, Phase II (KMG-II): from individual species to whole genera.</title>
        <authorList>
            <person name="Goeker M."/>
        </authorList>
    </citation>
    <scope>NUCLEOTIDE SEQUENCE [LARGE SCALE GENOMIC DNA]</scope>
    <source>
        <strain evidence="6 7">DSM 44720</strain>
    </source>
</reference>
<feature type="DNA-binding region" description="H-T-H motif" evidence="4">
    <location>
        <begin position="58"/>
        <end position="77"/>
    </location>
</feature>
<organism evidence="6 7">
    <name type="scientific">Umezawaea tangerina</name>
    <dbReference type="NCBI Taxonomy" id="84725"/>
    <lineage>
        <taxon>Bacteria</taxon>
        <taxon>Bacillati</taxon>
        <taxon>Actinomycetota</taxon>
        <taxon>Actinomycetes</taxon>
        <taxon>Pseudonocardiales</taxon>
        <taxon>Pseudonocardiaceae</taxon>
        <taxon>Umezawaea</taxon>
    </lineage>
</organism>
<dbReference type="GO" id="GO:0003677">
    <property type="term" value="F:DNA binding"/>
    <property type="evidence" value="ECO:0007669"/>
    <property type="project" value="UniProtKB-UniRule"/>
</dbReference>
<dbReference type="EMBL" id="PVTF01000011">
    <property type="protein sequence ID" value="PRY36906.1"/>
    <property type="molecule type" value="Genomic_DNA"/>
</dbReference>
<dbReference type="PANTHER" id="PTHR47506:SF6">
    <property type="entry name" value="HTH-TYPE TRANSCRIPTIONAL REPRESSOR NEMR"/>
    <property type="match status" value="1"/>
</dbReference>
<keyword evidence="3" id="KW-0804">Transcription</keyword>
<evidence type="ECO:0000256" key="3">
    <source>
        <dbReference type="ARBA" id="ARBA00023163"/>
    </source>
</evidence>
<dbReference type="InterPro" id="IPR036271">
    <property type="entry name" value="Tet_transcr_reg_TetR-rel_C_sf"/>
</dbReference>
<dbReference type="InterPro" id="IPR001647">
    <property type="entry name" value="HTH_TetR"/>
</dbReference>
<dbReference type="Pfam" id="PF00440">
    <property type="entry name" value="TetR_N"/>
    <property type="match status" value="1"/>
</dbReference>
<dbReference type="InterPro" id="IPR009057">
    <property type="entry name" value="Homeodomain-like_sf"/>
</dbReference>
<comment type="caution">
    <text evidence="6">The sequence shown here is derived from an EMBL/GenBank/DDBJ whole genome shotgun (WGS) entry which is preliminary data.</text>
</comment>
<feature type="domain" description="HTH tetR-type" evidence="5">
    <location>
        <begin position="35"/>
        <end position="95"/>
    </location>
</feature>